<dbReference type="InterPro" id="IPR025373">
    <property type="entry name" value="DUF4363"/>
</dbReference>
<organism evidence="2 3">
    <name type="scientific">Caloramator mitchellensis</name>
    <dbReference type="NCBI Taxonomy" id="908809"/>
    <lineage>
        <taxon>Bacteria</taxon>
        <taxon>Bacillati</taxon>
        <taxon>Bacillota</taxon>
        <taxon>Clostridia</taxon>
        <taxon>Eubacteriales</taxon>
        <taxon>Clostridiaceae</taxon>
        <taxon>Caloramator</taxon>
    </lineage>
</organism>
<accession>A0A0R3JWP9</accession>
<dbReference type="OrthoDB" id="3034917at2"/>
<proteinExistence type="predicted"/>
<dbReference type="EMBL" id="LKHP01000001">
    <property type="protein sequence ID" value="KRQ87979.1"/>
    <property type="molecule type" value="Genomic_DNA"/>
</dbReference>
<dbReference type="RefSeq" id="WP_057976075.1">
    <property type="nucleotide sequence ID" value="NZ_LKHP01000001.1"/>
</dbReference>
<protein>
    <recommendedName>
        <fullName evidence="4">DUF4363 domain-containing protein</fullName>
    </recommendedName>
</protein>
<reference evidence="2 3" key="1">
    <citation type="submission" date="2015-09" db="EMBL/GenBank/DDBJ databases">
        <title>Draft genome sequence of a Caloramator mitchellensis, a moderate thermophile from the Great Artesian Basin of Australia.</title>
        <authorList>
            <person name="Patel B.K."/>
        </authorList>
    </citation>
    <scope>NUCLEOTIDE SEQUENCE [LARGE SCALE GENOMIC DNA]</scope>
    <source>
        <strain evidence="2 3">VF08</strain>
    </source>
</reference>
<evidence type="ECO:0000256" key="1">
    <source>
        <dbReference type="SAM" id="Phobius"/>
    </source>
</evidence>
<sequence length="130" mass="15113">MKSGKFVLIFNIIVFILIISVSLIEINLIKNDTRILGENINNIKTSISKGDWPNAFSSINKLNEEWEKSKHRWSLFINHKEIDNISISLKETIQFIKNKDKSSSEASLATLEHYIKHIYQIERLSLENII</sequence>
<evidence type="ECO:0000313" key="3">
    <source>
        <dbReference type="Proteomes" id="UP000052015"/>
    </source>
</evidence>
<keyword evidence="1" id="KW-0472">Membrane</keyword>
<dbReference type="Proteomes" id="UP000052015">
    <property type="component" value="Unassembled WGS sequence"/>
</dbReference>
<dbReference type="STRING" id="908809.ABG79_00144"/>
<evidence type="ECO:0008006" key="4">
    <source>
        <dbReference type="Google" id="ProtNLM"/>
    </source>
</evidence>
<name>A0A0R3JWP9_CALMK</name>
<dbReference type="AlphaFoldDB" id="A0A0R3JWP9"/>
<keyword evidence="1" id="KW-0812">Transmembrane</keyword>
<comment type="caution">
    <text evidence="2">The sequence shown here is derived from an EMBL/GenBank/DDBJ whole genome shotgun (WGS) entry which is preliminary data.</text>
</comment>
<keyword evidence="1" id="KW-1133">Transmembrane helix</keyword>
<dbReference type="Pfam" id="PF14276">
    <property type="entry name" value="DUF4363"/>
    <property type="match status" value="1"/>
</dbReference>
<keyword evidence="3" id="KW-1185">Reference proteome</keyword>
<feature type="transmembrane region" description="Helical" evidence="1">
    <location>
        <begin position="6"/>
        <end position="24"/>
    </location>
</feature>
<gene>
    <name evidence="2" type="ORF">ABG79_00144</name>
</gene>
<evidence type="ECO:0000313" key="2">
    <source>
        <dbReference type="EMBL" id="KRQ87979.1"/>
    </source>
</evidence>